<protein>
    <submittedName>
        <fullName evidence="1">Uncharacterized protein</fullName>
    </submittedName>
</protein>
<sequence>MRFRSGGGRRVKGEWRWKGERLEEVKEYRYLGYVIQSNGGQEVQIKERVRKAAVVMREI</sequence>
<name>E2BEU5_HARSA</name>
<dbReference type="Proteomes" id="UP000008237">
    <property type="component" value="Unassembled WGS sequence"/>
</dbReference>
<proteinExistence type="predicted"/>
<dbReference type="InParanoid" id="E2BEU5"/>
<reference evidence="1 2" key="1">
    <citation type="journal article" date="2010" name="Science">
        <title>Genomic comparison of the ants Camponotus floridanus and Harpegnathos saltator.</title>
        <authorList>
            <person name="Bonasio R."/>
            <person name="Zhang G."/>
            <person name="Ye C."/>
            <person name="Mutti N.S."/>
            <person name="Fang X."/>
            <person name="Qin N."/>
            <person name="Donahue G."/>
            <person name="Yang P."/>
            <person name="Li Q."/>
            <person name="Li C."/>
            <person name="Zhang P."/>
            <person name="Huang Z."/>
            <person name="Berger S.L."/>
            <person name="Reinberg D."/>
            <person name="Wang J."/>
            <person name="Liebig J."/>
        </authorList>
    </citation>
    <scope>NUCLEOTIDE SEQUENCE [LARGE SCALE GENOMIC DNA]</scope>
    <source>
        <strain evidence="1 2">R22 G/1</strain>
    </source>
</reference>
<organism evidence="2">
    <name type="scientific">Harpegnathos saltator</name>
    <name type="common">Jerdon's jumping ant</name>
    <dbReference type="NCBI Taxonomy" id="610380"/>
    <lineage>
        <taxon>Eukaryota</taxon>
        <taxon>Metazoa</taxon>
        <taxon>Ecdysozoa</taxon>
        <taxon>Arthropoda</taxon>
        <taxon>Hexapoda</taxon>
        <taxon>Insecta</taxon>
        <taxon>Pterygota</taxon>
        <taxon>Neoptera</taxon>
        <taxon>Endopterygota</taxon>
        <taxon>Hymenoptera</taxon>
        <taxon>Apocrita</taxon>
        <taxon>Aculeata</taxon>
        <taxon>Formicoidea</taxon>
        <taxon>Formicidae</taxon>
        <taxon>Ponerinae</taxon>
        <taxon>Ponerini</taxon>
        <taxon>Harpegnathos</taxon>
    </lineage>
</organism>
<evidence type="ECO:0000313" key="2">
    <source>
        <dbReference type="Proteomes" id="UP000008237"/>
    </source>
</evidence>
<accession>E2BEU5</accession>
<feature type="non-terminal residue" evidence="1">
    <location>
        <position position="59"/>
    </location>
</feature>
<dbReference type="EMBL" id="GL447862">
    <property type="protein sequence ID" value="EFN85782.1"/>
    <property type="molecule type" value="Genomic_DNA"/>
</dbReference>
<dbReference type="OMA" id="IGWRWEG"/>
<gene>
    <name evidence="1" type="ORF">EAI_04118</name>
</gene>
<evidence type="ECO:0000313" key="1">
    <source>
        <dbReference type="EMBL" id="EFN85782.1"/>
    </source>
</evidence>
<dbReference type="AlphaFoldDB" id="E2BEU5"/>
<keyword evidence="2" id="KW-1185">Reference proteome</keyword>